<dbReference type="EnsemblMetazoa" id="SCAU015453-RA">
    <property type="protein sequence ID" value="SCAU015453-PA"/>
    <property type="gene ID" value="SCAU015453"/>
</dbReference>
<evidence type="ECO:0000313" key="2">
    <source>
        <dbReference type="Proteomes" id="UP000095300"/>
    </source>
</evidence>
<keyword evidence="2" id="KW-1185">Reference proteome</keyword>
<dbReference type="VEuPathDB" id="VectorBase:SCAU015453"/>
<sequence length="135" mass="15377">MRNIRDIEPSTCRLRQNVYHLHLPLFVLDAIRLFQDHPQYVRGLKEADIVNMLKKESFACGDIAAQVKNVLKELTTAGFVRYNSQGYRTLGPFAKLGQARTQRQFNMAWEHLKDLQSISCTSLYASSSSHSNTCG</sequence>
<name>A0A1I8QAS5_STOCA</name>
<dbReference type="OrthoDB" id="6774326at2759"/>
<organism evidence="1 2">
    <name type="scientific">Stomoxys calcitrans</name>
    <name type="common">Stable fly</name>
    <name type="synonym">Conops calcitrans</name>
    <dbReference type="NCBI Taxonomy" id="35570"/>
    <lineage>
        <taxon>Eukaryota</taxon>
        <taxon>Metazoa</taxon>
        <taxon>Ecdysozoa</taxon>
        <taxon>Arthropoda</taxon>
        <taxon>Hexapoda</taxon>
        <taxon>Insecta</taxon>
        <taxon>Pterygota</taxon>
        <taxon>Neoptera</taxon>
        <taxon>Endopterygota</taxon>
        <taxon>Diptera</taxon>
        <taxon>Brachycera</taxon>
        <taxon>Muscomorpha</taxon>
        <taxon>Muscoidea</taxon>
        <taxon>Muscidae</taxon>
        <taxon>Stomoxys</taxon>
    </lineage>
</organism>
<proteinExistence type="predicted"/>
<protein>
    <submittedName>
        <fullName evidence="1">Uncharacterized protein</fullName>
    </submittedName>
</protein>
<dbReference type="Proteomes" id="UP000095300">
    <property type="component" value="Unassembled WGS sequence"/>
</dbReference>
<reference evidence="1" key="1">
    <citation type="submission" date="2020-05" db="UniProtKB">
        <authorList>
            <consortium name="EnsemblMetazoa"/>
        </authorList>
    </citation>
    <scope>IDENTIFICATION</scope>
    <source>
        <strain evidence="1">USDA</strain>
    </source>
</reference>
<gene>
    <name evidence="1" type="primary">106091217</name>
</gene>
<evidence type="ECO:0000313" key="1">
    <source>
        <dbReference type="EnsemblMetazoa" id="SCAU015453-PA"/>
    </source>
</evidence>
<dbReference type="KEGG" id="scac:106091217"/>
<accession>A0A1I8QAS5</accession>
<dbReference type="AlphaFoldDB" id="A0A1I8QAS5"/>